<organism evidence="4">
    <name type="scientific">Stegastes partitus</name>
    <name type="common">bicolor damselfish</name>
    <dbReference type="NCBI Taxonomy" id="144197"/>
    <lineage>
        <taxon>Eukaryota</taxon>
        <taxon>Metazoa</taxon>
        <taxon>Chordata</taxon>
        <taxon>Craniata</taxon>
        <taxon>Vertebrata</taxon>
        <taxon>Euteleostomi</taxon>
        <taxon>Actinopterygii</taxon>
        <taxon>Neopterygii</taxon>
        <taxon>Teleostei</taxon>
        <taxon>Neoteleostei</taxon>
        <taxon>Acanthomorphata</taxon>
        <taxon>Ovalentaria</taxon>
        <taxon>Pomacentridae</taxon>
        <taxon>Stegastes</taxon>
    </lineage>
</organism>
<protein>
    <submittedName>
        <fullName evidence="4">SRC kinase signaling inhibitor 1-like</fullName>
    </submittedName>
</protein>
<keyword evidence="1" id="KW-0175">Coiled coil</keyword>
<dbReference type="Ensembl" id="ENSSPAT00000014412.1">
    <property type="protein sequence ID" value="ENSSPAP00000014171.1"/>
    <property type="gene ID" value="ENSSPAG00000010702.1"/>
</dbReference>
<keyword evidence="2" id="KW-0812">Transmembrane</keyword>
<dbReference type="InterPro" id="IPR051825">
    <property type="entry name" value="SRCIN1"/>
</dbReference>
<keyword evidence="2" id="KW-0472">Membrane</keyword>
<dbReference type="GO" id="GO:0014069">
    <property type="term" value="C:postsynaptic density"/>
    <property type="evidence" value="ECO:0007669"/>
    <property type="project" value="TreeGrafter"/>
</dbReference>
<dbReference type="GO" id="GO:0015629">
    <property type="term" value="C:actin cytoskeleton"/>
    <property type="evidence" value="ECO:0007669"/>
    <property type="project" value="TreeGrafter"/>
</dbReference>
<dbReference type="PANTHER" id="PTHR22741">
    <property type="entry name" value="P140CAP/SNIP-RELATED"/>
    <property type="match status" value="1"/>
</dbReference>
<feature type="domain" description="Actin interacting protein 3-like C-terminal" evidence="3">
    <location>
        <begin position="77"/>
        <end position="151"/>
    </location>
</feature>
<dbReference type="AlphaFoldDB" id="A0A3B5A213"/>
<proteinExistence type="predicted"/>
<evidence type="ECO:0000256" key="2">
    <source>
        <dbReference type="SAM" id="Phobius"/>
    </source>
</evidence>
<dbReference type="PANTHER" id="PTHR22741:SF5">
    <property type="entry name" value="SRC KINASE SIGNALING INHIBITOR 1"/>
    <property type="match status" value="1"/>
</dbReference>
<feature type="transmembrane region" description="Helical" evidence="2">
    <location>
        <begin position="185"/>
        <end position="202"/>
    </location>
</feature>
<name>A0A3B5A213_9TELE</name>
<evidence type="ECO:0000256" key="1">
    <source>
        <dbReference type="ARBA" id="ARBA00023054"/>
    </source>
</evidence>
<dbReference type="GO" id="GO:0005737">
    <property type="term" value="C:cytoplasm"/>
    <property type="evidence" value="ECO:0007669"/>
    <property type="project" value="TreeGrafter"/>
</dbReference>
<dbReference type="GeneTree" id="ENSGT00940000157961"/>
<sequence length="221" mass="25070">TIVWFRTRTPRVTRLSPTQPALADQASRVSFASAENLETMSEPDIPIGFNRMNRLRQSLPLARSSSQAKLRAPGILFLQLGEETRRVHLTHELTSLDTLRALIVHMFPQRLTMAMLRSPSTALLIKDETRNVFYELEDPRDVQDRCVIKIYCKEPIYGTYPGHHNPHLANGDLRVSVPALLLRRFTAFGAFLLGFVFCSFAAKKISLPFPRLQIPSLARDS</sequence>
<evidence type="ECO:0000313" key="4">
    <source>
        <dbReference type="Ensembl" id="ENSSPAP00000014171.1"/>
    </source>
</evidence>
<dbReference type="Pfam" id="PF03915">
    <property type="entry name" value="AIP3"/>
    <property type="match status" value="1"/>
</dbReference>
<reference evidence="4" key="1">
    <citation type="submission" date="2023-09" db="UniProtKB">
        <authorList>
            <consortium name="Ensembl"/>
        </authorList>
    </citation>
    <scope>IDENTIFICATION</scope>
</reference>
<evidence type="ECO:0000259" key="3">
    <source>
        <dbReference type="Pfam" id="PF03915"/>
    </source>
</evidence>
<keyword evidence="2" id="KW-1133">Transmembrane helix</keyword>
<accession>A0A3B5A213</accession>
<dbReference type="InterPro" id="IPR022782">
    <property type="entry name" value="AIP3-like_C"/>
</dbReference>
<dbReference type="GO" id="GO:0061001">
    <property type="term" value="P:regulation of dendritic spine morphogenesis"/>
    <property type="evidence" value="ECO:0007669"/>
    <property type="project" value="TreeGrafter"/>
</dbReference>